<evidence type="ECO:0000313" key="3">
    <source>
        <dbReference type="Proteomes" id="UP000886687"/>
    </source>
</evidence>
<dbReference type="Proteomes" id="UP000886687">
    <property type="component" value="Unassembled WGS sequence"/>
</dbReference>
<accession>A0A9E4K4U1</accession>
<evidence type="ECO:0000313" key="2">
    <source>
        <dbReference type="EMBL" id="MCG7939666.1"/>
    </source>
</evidence>
<dbReference type="Pfam" id="PF13682">
    <property type="entry name" value="CZB"/>
    <property type="match status" value="1"/>
</dbReference>
<comment type="caution">
    <text evidence="2">The sequence shown here is derived from an EMBL/GenBank/DDBJ whole genome shotgun (WGS) entry which is preliminary data.</text>
</comment>
<gene>
    <name evidence="2" type="ORF">JAZ04_12545</name>
</gene>
<reference evidence="2" key="1">
    <citation type="journal article" date="2021" name="Proc. Natl. Acad. Sci. U.S.A.">
        <title>Global biogeography of chemosynthetic symbionts reveals both localized and globally distributed symbiont groups. .</title>
        <authorList>
            <person name="Osvatic J.T."/>
            <person name="Wilkins L.G.E."/>
            <person name="Leibrecht L."/>
            <person name="Leray M."/>
            <person name="Zauner S."/>
            <person name="Polzin J."/>
            <person name="Camacho Y."/>
            <person name="Gros O."/>
            <person name="van Gils J.A."/>
            <person name="Eisen J.A."/>
            <person name="Petersen J.M."/>
            <person name="Yuen B."/>
        </authorList>
    </citation>
    <scope>NUCLEOTIDE SEQUENCE</scope>
    <source>
        <strain evidence="2">MAGL173</strain>
    </source>
</reference>
<dbReference type="AlphaFoldDB" id="A0A9E4K4U1"/>
<dbReference type="EMBL" id="JAEPDI010000009">
    <property type="protein sequence ID" value="MCG7939666.1"/>
    <property type="molecule type" value="Genomic_DNA"/>
</dbReference>
<dbReference type="InterPro" id="IPR025991">
    <property type="entry name" value="Chemoreceptor_zinc-bind_dom"/>
</dbReference>
<organism evidence="2 3">
    <name type="scientific">Candidatus Thiodiazotropha lotti</name>
    <dbReference type="NCBI Taxonomy" id="2792787"/>
    <lineage>
        <taxon>Bacteria</taxon>
        <taxon>Pseudomonadati</taxon>
        <taxon>Pseudomonadota</taxon>
        <taxon>Gammaproteobacteria</taxon>
        <taxon>Chromatiales</taxon>
        <taxon>Sedimenticolaceae</taxon>
        <taxon>Candidatus Thiodiazotropha</taxon>
    </lineage>
</organism>
<feature type="domain" description="Chemoreceptor zinc-binding" evidence="1">
    <location>
        <begin position="14"/>
        <end position="82"/>
    </location>
</feature>
<name>A0A9E4K4U1_9GAMM</name>
<proteinExistence type="predicted"/>
<sequence length="119" mass="13419">MNESAFFLRRMNDHVQYLGKIKATLEDKGDFQGTDHHSCKLGLWLDRDGPIESSAISTQARETFDQLLDPHECFHLASKQALACKVAGDRAGMENAMTEMFKLSNTLVNILMKLDGMDR</sequence>
<evidence type="ECO:0000259" key="1">
    <source>
        <dbReference type="Pfam" id="PF13682"/>
    </source>
</evidence>
<dbReference type="Gene3D" id="1.20.120.30">
    <property type="entry name" value="Aspartate receptor, ligand-binding domain"/>
    <property type="match status" value="1"/>
</dbReference>
<protein>
    <submittedName>
        <fullName evidence="2">CZB domain-containing protein</fullName>
    </submittedName>
</protein>